<dbReference type="SMART" id="SM00465">
    <property type="entry name" value="GIYc"/>
    <property type="match status" value="1"/>
</dbReference>
<dbReference type="InterPro" id="IPR035901">
    <property type="entry name" value="GIY-YIG_endonuc_sf"/>
</dbReference>
<dbReference type="InterPro" id="IPR010994">
    <property type="entry name" value="RuvA_2-like"/>
</dbReference>
<dbReference type="GO" id="GO:0005737">
    <property type="term" value="C:cytoplasm"/>
    <property type="evidence" value="ECO:0007669"/>
    <property type="project" value="UniProtKB-SubCell"/>
</dbReference>
<accession>A0AA45WKX9</accession>
<comment type="similarity">
    <text evidence="7">Belongs to the UvrC family.</text>
</comment>
<sequence>MDKEKLFKIIENAPEESGVYLFKDKNKNPIYIGKAVNIKNRLKNHLNQIKLDIKEERIFSESSFIDWIITSSEYEAFILENELIKQYKPKYNVRLKSGSGYPMLVITNEEYPTVKISRKYGEIEGEYFGPFLSMRNAKAMKELIHKLFKLRTCENMPTKPTLCFDYHLGLCSGPCAFKISKNEYKSDVKTAKNFLSGNVKTAIFDLYERLEDYTKKMMFEKAAIIRDQIKAIENVVKKQEIVGFDIKEADIFYFTGKSVILVIIRGHKIVGKEELEITTYFLDEDFEISVISDYYNKGNFIPENIIINKDFEGILFLKQWLSRKSSKNISISTQIDKQIEEFLKRNLNITTDNLKDIFKKVFNFDLPERIECFDISTLAGQFTVGSCVVWKDGKMDKKEYRRFKIKTVEGIDDYASLEEVLRRRFSKYKQMENPPKLVLIDGGLGQLSIGIKVKKELNLDFLRIFSIAKKEEILYTEDGKSIKLFDYQPLLMLFTKLRDEAHRFALSYNRKLREKEGLKSVLDEIKGIGKKRKEVLYRTYKTIDNILKADEDELLKLGIPFNVAQQIKKYFDK</sequence>
<dbReference type="Proteomes" id="UP001157947">
    <property type="component" value="Unassembled WGS sequence"/>
</dbReference>
<evidence type="ECO:0000256" key="3">
    <source>
        <dbReference type="ARBA" id="ARBA00022769"/>
    </source>
</evidence>
<dbReference type="HAMAP" id="MF_00203">
    <property type="entry name" value="UvrC"/>
    <property type="match status" value="1"/>
</dbReference>
<dbReference type="GO" id="GO:0003677">
    <property type="term" value="F:DNA binding"/>
    <property type="evidence" value="ECO:0007669"/>
    <property type="project" value="UniProtKB-UniRule"/>
</dbReference>
<dbReference type="Pfam" id="PF14520">
    <property type="entry name" value="HHH_5"/>
    <property type="match status" value="1"/>
</dbReference>
<keyword evidence="5 7" id="KW-0234">DNA repair</keyword>
<comment type="subunit">
    <text evidence="7">Interacts with UvrB in an incision complex.</text>
</comment>
<evidence type="ECO:0000259" key="8">
    <source>
        <dbReference type="PROSITE" id="PS50151"/>
    </source>
</evidence>
<dbReference type="InterPro" id="IPR001162">
    <property type="entry name" value="UvrC_RNase_H_dom"/>
</dbReference>
<evidence type="ECO:0000313" key="11">
    <source>
        <dbReference type="EMBL" id="SMP08862.1"/>
    </source>
</evidence>
<evidence type="ECO:0000256" key="6">
    <source>
        <dbReference type="ARBA" id="ARBA00023236"/>
    </source>
</evidence>
<evidence type="ECO:0000256" key="1">
    <source>
        <dbReference type="ARBA" id="ARBA00022490"/>
    </source>
</evidence>
<dbReference type="InterPro" id="IPR001943">
    <property type="entry name" value="UVR_dom"/>
</dbReference>
<keyword evidence="2 7" id="KW-0227">DNA damage</keyword>
<dbReference type="GO" id="GO:0006289">
    <property type="term" value="P:nucleotide-excision repair"/>
    <property type="evidence" value="ECO:0007669"/>
    <property type="project" value="UniProtKB-UniRule"/>
</dbReference>
<dbReference type="SUPFAM" id="SSF46600">
    <property type="entry name" value="C-terminal UvrC-binding domain of UvrB"/>
    <property type="match status" value="1"/>
</dbReference>
<evidence type="ECO:0000256" key="4">
    <source>
        <dbReference type="ARBA" id="ARBA00022881"/>
    </source>
</evidence>
<feature type="domain" description="UVR" evidence="8">
    <location>
        <begin position="200"/>
        <end position="235"/>
    </location>
</feature>
<dbReference type="PANTHER" id="PTHR30562">
    <property type="entry name" value="UVRC/OXIDOREDUCTASE"/>
    <property type="match status" value="1"/>
</dbReference>
<reference evidence="11" key="1">
    <citation type="submission" date="2017-05" db="EMBL/GenBank/DDBJ databases">
        <authorList>
            <person name="Varghese N."/>
            <person name="Submissions S."/>
        </authorList>
    </citation>
    <scope>NUCLEOTIDE SEQUENCE</scope>
    <source>
        <strain evidence="11">DSM 18763</strain>
    </source>
</reference>
<evidence type="ECO:0000259" key="9">
    <source>
        <dbReference type="PROSITE" id="PS50164"/>
    </source>
</evidence>
<comment type="subcellular location">
    <subcellularLocation>
        <location evidence="7">Cytoplasm</location>
    </subcellularLocation>
</comment>
<evidence type="ECO:0000256" key="7">
    <source>
        <dbReference type="HAMAP-Rule" id="MF_00203"/>
    </source>
</evidence>
<name>A0AA45WKX9_9AQUI</name>
<evidence type="ECO:0000259" key="10">
    <source>
        <dbReference type="PROSITE" id="PS50165"/>
    </source>
</evidence>
<protein>
    <recommendedName>
        <fullName evidence="7">UvrABC system protein C</fullName>
        <shortName evidence="7">Protein UvrC</shortName>
    </recommendedName>
    <alternativeName>
        <fullName evidence="7">Excinuclease ABC subunit C</fullName>
    </alternativeName>
</protein>
<keyword evidence="3 7" id="KW-0228">DNA excision</keyword>
<dbReference type="Gene3D" id="3.40.1440.10">
    <property type="entry name" value="GIY-YIG endonuclease"/>
    <property type="match status" value="1"/>
</dbReference>
<evidence type="ECO:0000256" key="2">
    <source>
        <dbReference type="ARBA" id="ARBA00022763"/>
    </source>
</evidence>
<organism evidence="11 12">
    <name type="scientific">Venenivibrio stagnispumantis</name>
    <dbReference type="NCBI Taxonomy" id="407998"/>
    <lineage>
        <taxon>Bacteria</taxon>
        <taxon>Pseudomonadati</taxon>
        <taxon>Aquificota</taxon>
        <taxon>Aquificia</taxon>
        <taxon>Aquificales</taxon>
        <taxon>Hydrogenothermaceae</taxon>
        <taxon>Venenivibrio</taxon>
    </lineage>
</organism>
<keyword evidence="6 7" id="KW-0742">SOS response</keyword>
<dbReference type="Gene3D" id="1.10.150.20">
    <property type="entry name" value="5' to 3' exonuclease, C-terminal subdomain"/>
    <property type="match status" value="1"/>
</dbReference>
<dbReference type="InterPro" id="IPR000305">
    <property type="entry name" value="GIY-YIG_endonuc"/>
</dbReference>
<dbReference type="CDD" id="cd10434">
    <property type="entry name" value="GIY-YIG_UvrC_Cho"/>
    <property type="match status" value="1"/>
</dbReference>
<evidence type="ECO:0000313" key="12">
    <source>
        <dbReference type="Proteomes" id="UP001157947"/>
    </source>
</evidence>
<dbReference type="PROSITE" id="PS50151">
    <property type="entry name" value="UVR"/>
    <property type="match status" value="1"/>
</dbReference>
<dbReference type="GO" id="GO:0009381">
    <property type="term" value="F:excinuclease ABC activity"/>
    <property type="evidence" value="ECO:0007669"/>
    <property type="project" value="UniProtKB-UniRule"/>
</dbReference>
<dbReference type="RefSeq" id="WP_265134103.1">
    <property type="nucleotide sequence ID" value="NZ_FXTX01000006.1"/>
</dbReference>
<keyword evidence="12" id="KW-1185">Reference proteome</keyword>
<feature type="domain" description="UvrC family homology region profile" evidence="10">
    <location>
        <begin position="360"/>
        <end position="453"/>
    </location>
</feature>
<feature type="domain" description="GIY-YIG" evidence="9">
    <location>
        <begin position="15"/>
        <end position="93"/>
    </location>
</feature>
<dbReference type="AlphaFoldDB" id="A0AA45WKX9"/>
<evidence type="ECO:0000256" key="5">
    <source>
        <dbReference type="ARBA" id="ARBA00023204"/>
    </source>
</evidence>
<dbReference type="NCBIfam" id="NF011261">
    <property type="entry name" value="PRK14667.1"/>
    <property type="match status" value="1"/>
</dbReference>
<dbReference type="EMBL" id="FXTX01000006">
    <property type="protein sequence ID" value="SMP08862.1"/>
    <property type="molecule type" value="Genomic_DNA"/>
</dbReference>
<dbReference type="Pfam" id="PF01541">
    <property type="entry name" value="GIY-YIG"/>
    <property type="match status" value="1"/>
</dbReference>
<dbReference type="Pfam" id="PF22920">
    <property type="entry name" value="UvrC_RNaseH"/>
    <property type="match status" value="1"/>
</dbReference>
<keyword evidence="4 7" id="KW-0267">Excision nuclease</keyword>
<comment type="caution">
    <text evidence="11">The sequence shown here is derived from an EMBL/GenBank/DDBJ whole genome shotgun (WGS) entry which is preliminary data.</text>
</comment>
<dbReference type="PROSITE" id="PS50164">
    <property type="entry name" value="GIY_YIG"/>
    <property type="match status" value="1"/>
</dbReference>
<dbReference type="PANTHER" id="PTHR30562:SF1">
    <property type="entry name" value="UVRABC SYSTEM PROTEIN C"/>
    <property type="match status" value="1"/>
</dbReference>
<dbReference type="SUPFAM" id="SSF82771">
    <property type="entry name" value="GIY-YIG endonuclease"/>
    <property type="match status" value="1"/>
</dbReference>
<dbReference type="InterPro" id="IPR004791">
    <property type="entry name" value="UvrC"/>
</dbReference>
<proteinExistence type="inferred from homology"/>
<dbReference type="InterPro" id="IPR038476">
    <property type="entry name" value="UvrC_RNase_H_dom_sf"/>
</dbReference>
<dbReference type="InterPro" id="IPR050066">
    <property type="entry name" value="UvrABC_protein_C"/>
</dbReference>
<dbReference type="InterPro" id="IPR036876">
    <property type="entry name" value="UVR_dom_sf"/>
</dbReference>
<dbReference type="NCBIfam" id="TIGR00194">
    <property type="entry name" value="uvrC"/>
    <property type="match status" value="1"/>
</dbReference>
<dbReference type="GO" id="GO:0009380">
    <property type="term" value="C:excinuclease repair complex"/>
    <property type="evidence" value="ECO:0007669"/>
    <property type="project" value="InterPro"/>
</dbReference>
<dbReference type="InterPro" id="IPR047296">
    <property type="entry name" value="GIY-YIG_UvrC_Cho"/>
</dbReference>
<dbReference type="SUPFAM" id="SSF47781">
    <property type="entry name" value="RuvA domain 2-like"/>
    <property type="match status" value="1"/>
</dbReference>
<dbReference type="Pfam" id="PF02151">
    <property type="entry name" value="UVR"/>
    <property type="match status" value="1"/>
</dbReference>
<keyword evidence="1 7" id="KW-0963">Cytoplasm</keyword>
<dbReference type="FunFam" id="3.40.1440.10:FF:000001">
    <property type="entry name" value="UvrABC system protein C"/>
    <property type="match status" value="1"/>
</dbReference>
<dbReference type="PROSITE" id="PS50165">
    <property type="entry name" value="UVRC"/>
    <property type="match status" value="1"/>
</dbReference>
<dbReference type="Pfam" id="PF08459">
    <property type="entry name" value="UvrC_RNaseH_dom"/>
    <property type="match status" value="1"/>
</dbReference>
<gene>
    <name evidence="7" type="primary">uvrC</name>
    <name evidence="11" type="ORF">SAMN06264868_10656</name>
</gene>
<comment type="function">
    <text evidence="7">The UvrABC repair system catalyzes the recognition and processing of DNA lesions. UvrC both incises the 5' and 3' sides of the lesion. The N-terminal half is responsible for the 3' incision and the C-terminal half is responsible for the 5' incision.</text>
</comment>
<dbReference type="GO" id="GO:0009432">
    <property type="term" value="P:SOS response"/>
    <property type="evidence" value="ECO:0007669"/>
    <property type="project" value="UniProtKB-UniRule"/>
</dbReference>
<dbReference type="Gene3D" id="3.30.420.340">
    <property type="entry name" value="UvrC, RNAse H endonuclease domain"/>
    <property type="match status" value="1"/>
</dbReference>